<dbReference type="GO" id="GO:0004519">
    <property type="term" value="F:endonuclease activity"/>
    <property type="evidence" value="ECO:0007669"/>
    <property type="project" value="UniProtKB-KW"/>
</dbReference>
<dbReference type="InterPro" id="IPR009614">
    <property type="entry name" value="YoeB_toxin"/>
</dbReference>
<dbReference type="PANTHER" id="PTHR38039:SF1">
    <property type="entry name" value="TOXIN YOEB"/>
    <property type="match status" value="1"/>
</dbReference>
<accession>A0A444JGT4</accession>
<dbReference type="PANTHER" id="PTHR38039">
    <property type="entry name" value="TOXIN YOEB"/>
    <property type="match status" value="1"/>
</dbReference>
<comment type="caution">
    <text evidence="7">The sequence shown here is derived from an EMBL/GenBank/DDBJ whole genome shotgun (WGS) entry which is preliminary data.</text>
</comment>
<evidence type="ECO:0000313" key="7">
    <source>
        <dbReference type="EMBL" id="RWX52285.1"/>
    </source>
</evidence>
<dbReference type="Proteomes" id="UP000288892">
    <property type="component" value="Unassembled WGS sequence"/>
</dbReference>
<sequence>MKLVKEVQINPFQGTGKPEPLKHELSGCWSRRIDKEHRLVYEVQEDKIRILACRYHY</sequence>
<evidence type="ECO:0000256" key="3">
    <source>
        <dbReference type="ARBA" id="ARBA00022722"/>
    </source>
</evidence>
<keyword evidence="5" id="KW-0378">Hydrolase</keyword>
<gene>
    <name evidence="7" type="ORF">VU01_10227</name>
</gene>
<organism evidence="7 8">
    <name type="scientific">Candidatus Electrothrix marina</name>
    <dbReference type="NCBI Taxonomy" id="1859130"/>
    <lineage>
        <taxon>Bacteria</taxon>
        <taxon>Pseudomonadati</taxon>
        <taxon>Thermodesulfobacteriota</taxon>
        <taxon>Desulfobulbia</taxon>
        <taxon>Desulfobulbales</taxon>
        <taxon>Desulfobulbaceae</taxon>
        <taxon>Candidatus Electrothrix</taxon>
    </lineage>
</organism>
<dbReference type="Pfam" id="PF06769">
    <property type="entry name" value="YoeB_toxin"/>
    <property type="match status" value="1"/>
</dbReference>
<keyword evidence="3" id="KW-0540">Nuclease</keyword>
<dbReference type="NCBIfam" id="TIGR02116">
    <property type="entry name" value="toxin_Txe_YoeB"/>
    <property type="match status" value="1"/>
</dbReference>
<dbReference type="AlphaFoldDB" id="A0A444JGT4"/>
<dbReference type="InterPro" id="IPR035093">
    <property type="entry name" value="RelE/ParE_toxin_dom_sf"/>
</dbReference>
<evidence type="ECO:0000256" key="1">
    <source>
        <dbReference type="ARBA" id="ARBA00008172"/>
    </source>
</evidence>
<dbReference type="GO" id="GO:0006401">
    <property type="term" value="P:RNA catabolic process"/>
    <property type="evidence" value="ECO:0007669"/>
    <property type="project" value="InterPro"/>
</dbReference>
<reference evidence="7 8" key="1">
    <citation type="submission" date="2017-01" db="EMBL/GenBank/DDBJ databases">
        <title>The cable genome- insights into the physiology and evolution of filamentous bacteria capable of sulfide oxidation via long distance electron transfer.</title>
        <authorList>
            <person name="Schreiber L."/>
            <person name="Bjerg J.T."/>
            <person name="Boggild A."/>
            <person name="Van De Vossenberg J."/>
            <person name="Meysman F."/>
            <person name="Nielsen L.P."/>
            <person name="Schramm A."/>
            <person name="Kjeldsen K.U."/>
        </authorList>
    </citation>
    <scope>NUCLEOTIDE SEQUENCE [LARGE SCALE GENOMIC DNA]</scope>
    <source>
        <strain evidence="7">A5</strain>
    </source>
</reference>
<evidence type="ECO:0000256" key="4">
    <source>
        <dbReference type="ARBA" id="ARBA00022759"/>
    </source>
</evidence>
<protein>
    <recommendedName>
        <fullName evidence="6">Putative mRNA interferase YoeB</fullName>
    </recommendedName>
</protein>
<evidence type="ECO:0000313" key="8">
    <source>
        <dbReference type="Proteomes" id="UP000288892"/>
    </source>
</evidence>
<evidence type="ECO:0000256" key="5">
    <source>
        <dbReference type="ARBA" id="ARBA00022801"/>
    </source>
</evidence>
<dbReference type="SUPFAM" id="SSF143011">
    <property type="entry name" value="RelE-like"/>
    <property type="match status" value="1"/>
</dbReference>
<evidence type="ECO:0000256" key="6">
    <source>
        <dbReference type="ARBA" id="ARBA00030388"/>
    </source>
</evidence>
<proteinExistence type="inferred from homology"/>
<comment type="similarity">
    <text evidence="1">Belongs to the YoeB family.</text>
</comment>
<dbReference type="Gene3D" id="3.30.2310.20">
    <property type="entry name" value="RelE-like"/>
    <property type="match status" value="1"/>
</dbReference>
<keyword evidence="8" id="KW-1185">Reference proteome</keyword>
<name>A0A444JGT4_9BACT</name>
<keyword evidence="2" id="KW-1277">Toxin-antitoxin system</keyword>
<dbReference type="GO" id="GO:0016787">
    <property type="term" value="F:hydrolase activity"/>
    <property type="evidence" value="ECO:0007669"/>
    <property type="project" value="UniProtKB-KW"/>
</dbReference>
<evidence type="ECO:0000256" key="2">
    <source>
        <dbReference type="ARBA" id="ARBA00022649"/>
    </source>
</evidence>
<keyword evidence="4" id="KW-0255">Endonuclease</keyword>
<dbReference type="EMBL" id="MTKS01000022">
    <property type="protein sequence ID" value="RWX52285.1"/>
    <property type="molecule type" value="Genomic_DNA"/>
</dbReference>